<evidence type="ECO:0000313" key="1">
    <source>
        <dbReference type="EMBL" id="KAH7846720.1"/>
    </source>
</evidence>
<proteinExistence type="predicted"/>
<dbReference type="Proteomes" id="UP000828048">
    <property type="component" value="Chromosome 5"/>
</dbReference>
<protein>
    <submittedName>
        <fullName evidence="1">Uncharacterized protein</fullName>
    </submittedName>
</protein>
<reference evidence="1 2" key="1">
    <citation type="journal article" date="2021" name="Hortic Res">
        <title>High-quality reference genome and annotation aids understanding of berry development for evergreen blueberry (Vaccinium darrowii).</title>
        <authorList>
            <person name="Yu J."/>
            <person name="Hulse-Kemp A.M."/>
            <person name="Babiker E."/>
            <person name="Staton M."/>
        </authorList>
    </citation>
    <scope>NUCLEOTIDE SEQUENCE [LARGE SCALE GENOMIC DNA]</scope>
    <source>
        <strain evidence="2">cv. NJ 8807/NJ 8810</strain>
        <tissue evidence="1">Young leaf</tissue>
    </source>
</reference>
<organism evidence="1 2">
    <name type="scientific">Vaccinium darrowii</name>
    <dbReference type="NCBI Taxonomy" id="229202"/>
    <lineage>
        <taxon>Eukaryota</taxon>
        <taxon>Viridiplantae</taxon>
        <taxon>Streptophyta</taxon>
        <taxon>Embryophyta</taxon>
        <taxon>Tracheophyta</taxon>
        <taxon>Spermatophyta</taxon>
        <taxon>Magnoliopsida</taxon>
        <taxon>eudicotyledons</taxon>
        <taxon>Gunneridae</taxon>
        <taxon>Pentapetalae</taxon>
        <taxon>asterids</taxon>
        <taxon>Ericales</taxon>
        <taxon>Ericaceae</taxon>
        <taxon>Vaccinioideae</taxon>
        <taxon>Vaccinieae</taxon>
        <taxon>Vaccinium</taxon>
    </lineage>
</organism>
<accession>A0ACB7Y1D4</accession>
<dbReference type="EMBL" id="CM037155">
    <property type="protein sequence ID" value="KAH7846720.1"/>
    <property type="molecule type" value="Genomic_DNA"/>
</dbReference>
<keyword evidence="2" id="KW-1185">Reference proteome</keyword>
<evidence type="ECO:0000313" key="2">
    <source>
        <dbReference type="Proteomes" id="UP000828048"/>
    </source>
</evidence>
<sequence length="109" mass="12426">MLCLFPEVFKELNVPEKFQPYILAPPAAVAIVHSGNQNWYVKIENNKLTDGWYEVVHAHNLECDYFLIFAYVGHLEFDLFIFDEEGCEKSYALSSTLPIEHAGALISSD</sequence>
<comment type="caution">
    <text evidence="1">The sequence shown here is derived from an EMBL/GenBank/DDBJ whole genome shotgun (WGS) entry which is preliminary data.</text>
</comment>
<gene>
    <name evidence="1" type="ORF">Vadar_017342</name>
</gene>
<name>A0ACB7Y1D4_9ERIC</name>